<accession>A0A3B0YAX2</accession>
<gene>
    <name evidence="1" type="ORF">MNBD_GAMMA12-3857</name>
</gene>
<dbReference type="EMBL" id="UOFL01000143">
    <property type="protein sequence ID" value="VAW77985.1"/>
    <property type="molecule type" value="Genomic_DNA"/>
</dbReference>
<evidence type="ECO:0000313" key="1">
    <source>
        <dbReference type="EMBL" id="VAW77985.1"/>
    </source>
</evidence>
<reference evidence="1" key="1">
    <citation type="submission" date="2018-06" db="EMBL/GenBank/DDBJ databases">
        <authorList>
            <person name="Zhirakovskaya E."/>
        </authorList>
    </citation>
    <scope>NUCLEOTIDE SEQUENCE</scope>
</reference>
<protein>
    <submittedName>
        <fullName evidence="1">Uncharacterized protein</fullName>
    </submittedName>
</protein>
<organism evidence="1">
    <name type="scientific">hydrothermal vent metagenome</name>
    <dbReference type="NCBI Taxonomy" id="652676"/>
    <lineage>
        <taxon>unclassified sequences</taxon>
        <taxon>metagenomes</taxon>
        <taxon>ecological metagenomes</taxon>
    </lineage>
</organism>
<name>A0A3B0YAX2_9ZZZZ</name>
<proteinExistence type="predicted"/>
<sequence length="67" mass="7723">MSEKQDMINRMNELQKKFTEYEQKNGLDPFDFYTPAAGHELSGYKEEYQALASKVIEIAHKEVGSHA</sequence>
<dbReference type="AlphaFoldDB" id="A0A3B0YAX2"/>